<keyword evidence="3" id="KW-0012">Acyltransferase</keyword>
<dbReference type="InterPro" id="IPR001451">
    <property type="entry name" value="Hexapep"/>
</dbReference>
<name>H5UMR4_9MICO</name>
<dbReference type="GO" id="GO:0016746">
    <property type="term" value="F:acyltransferase activity"/>
    <property type="evidence" value="ECO:0007669"/>
    <property type="project" value="UniProtKB-KW"/>
</dbReference>
<evidence type="ECO:0000256" key="4">
    <source>
        <dbReference type="SAM" id="MobiDB-lite"/>
    </source>
</evidence>
<dbReference type="RefSeq" id="WP_009480920.1">
    <property type="nucleotide sequence ID" value="NZ_BAFE01000003.1"/>
</dbReference>
<evidence type="ECO:0000256" key="2">
    <source>
        <dbReference type="ARBA" id="ARBA00022679"/>
    </source>
</evidence>
<evidence type="ECO:0000313" key="6">
    <source>
        <dbReference type="Proteomes" id="UP000004367"/>
    </source>
</evidence>
<evidence type="ECO:0000256" key="1">
    <source>
        <dbReference type="ARBA" id="ARBA00007274"/>
    </source>
</evidence>
<proteinExistence type="inferred from homology"/>
<dbReference type="EMBL" id="BAFE01000003">
    <property type="protein sequence ID" value="GAB47022.1"/>
    <property type="molecule type" value="Genomic_DNA"/>
</dbReference>
<dbReference type="AlphaFoldDB" id="H5UMR4"/>
<comment type="similarity">
    <text evidence="1">Belongs to the transferase hexapeptide repeat family.</text>
</comment>
<feature type="compositionally biased region" description="Basic and acidic residues" evidence="4">
    <location>
        <begin position="17"/>
        <end position="27"/>
    </location>
</feature>
<feature type="region of interest" description="Disordered" evidence="4">
    <location>
        <begin position="1"/>
        <end position="27"/>
    </location>
</feature>
<reference evidence="5 6" key="1">
    <citation type="submission" date="2012-02" db="EMBL/GenBank/DDBJ databases">
        <title>Whole genome shotgun sequence of Mobilicoccus pelagius NBRC 104925.</title>
        <authorList>
            <person name="Yoshida Y."/>
            <person name="Hosoyama A."/>
            <person name="Tsuchikane K."/>
            <person name="Katsumata H."/>
            <person name="Yamazaki S."/>
            <person name="Fujita N."/>
        </authorList>
    </citation>
    <scope>NUCLEOTIDE SEQUENCE [LARGE SCALE GENOMIC DNA]</scope>
    <source>
        <strain evidence="5 6">NBRC 104925</strain>
    </source>
</reference>
<evidence type="ECO:0000313" key="5">
    <source>
        <dbReference type="EMBL" id="GAB47022.1"/>
    </source>
</evidence>
<dbReference type="OrthoDB" id="708224at2"/>
<organism evidence="5 6">
    <name type="scientific">Mobilicoccus pelagius NBRC 104925</name>
    <dbReference type="NCBI Taxonomy" id="1089455"/>
    <lineage>
        <taxon>Bacteria</taxon>
        <taxon>Bacillati</taxon>
        <taxon>Actinomycetota</taxon>
        <taxon>Actinomycetes</taxon>
        <taxon>Micrococcales</taxon>
        <taxon>Dermatophilaceae</taxon>
        <taxon>Mobilicoccus</taxon>
    </lineage>
</organism>
<keyword evidence="6" id="KW-1185">Reference proteome</keyword>
<accession>H5UMR4</accession>
<dbReference type="SUPFAM" id="SSF51161">
    <property type="entry name" value="Trimeric LpxA-like enzymes"/>
    <property type="match status" value="1"/>
</dbReference>
<keyword evidence="2 5" id="KW-0808">Transferase</keyword>
<dbReference type="InterPro" id="IPR011004">
    <property type="entry name" value="Trimer_LpxA-like_sf"/>
</dbReference>
<dbReference type="STRING" id="1089455.MOPEL_003_00450"/>
<protein>
    <submittedName>
        <fullName evidence="5">Serine acetyltransferase</fullName>
    </submittedName>
</protein>
<sequence length="200" mass="21587">MIRRRAPRPSTGTDSDPTTRLRLDDPGRQGWTLAEGRAHYRELVASDLPRNPYLPWRTTIRVLRAGQVLYRCKGPVAFVLRRIVSVADSVWTRGLMGSEIPTMVWFGPALRLPHAGRGLMIHSTCRIGDGVTIYHHVSLGVRDGRPGPTIGDDVEIGAGAAVLGPIRVGDGGKVGANAVVTKDTEPGRTYVGIPARPLGS</sequence>
<dbReference type="InterPro" id="IPR045304">
    <property type="entry name" value="LbH_SAT"/>
</dbReference>
<dbReference type="eggNOG" id="COG1045">
    <property type="taxonomic scope" value="Bacteria"/>
</dbReference>
<dbReference type="Gene3D" id="2.160.10.10">
    <property type="entry name" value="Hexapeptide repeat proteins"/>
    <property type="match status" value="1"/>
</dbReference>
<evidence type="ECO:0000256" key="3">
    <source>
        <dbReference type="ARBA" id="ARBA00023315"/>
    </source>
</evidence>
<dbReference type="CDD" id="cd03354">
    <property type="entry name" value="LbH_SAT"/>
    <property type="match status" value="1"/>
</dbReference>
<comment type="caution">
    <text evidence="5">The sequence shown here is derived from an EMBL/GenBank/DDBJ whole genome shotgun (WGS) entry which is preliminary data.</text>
</comment>
<gene>
    <name evidence="5" type="primary">cysE</name>
    <name evidence="5" type="ORF">MOPEL_003_00450</name>
</gene>
<dbReference type="Pfam" id="PF00132">
    <property type="entry name" value="Hexapep"/>
    <property type="match status" value="1"/>
</dbReference>
<dbReference type="Proteomes" id="UP000004367">
    <property type="component" value="Unassembled WGS sequence"/>
</dbReference>
<dbReference type="PANTHER" id="PTHR42811">
    <property type="entry name" value="SERINE ACETYLTRANSFERASE"/>
    <property type="match status" value="1"/>
</dbReference>